<dbReference type="InterPro" id="IPR022764">
    <property type="entry name" value="Peptidase_S54_rhomboid_dom"/>
</dbReference>
<evidence type="ECO:0000256" key="12">
    <source>
        <dbReference type="ARBA" id="ARBA00069178"/>
    </source>
</evidence>
<dbReference type="Gene3D" id="1.20.1540.10">
    <property type="entry name" value="Rhomboid-like"/>
    <property type="match status" value="1"/>
</dbReference>
<dbReference type="MEROPS" id="S54.002"/>
<feature type="transmembrane region" description="Helical" evidence="15">
    <location>
        <begin position="211"/>
        <end position="232"/>
    </location>
</feature>
<keyword evidence="5" id="KW-0645">Protease</keyword>
<evidence type="ECO:0000256" key="15">
    <source>
        <dbReference type="SAM" id="Phobius"/>
    </source>
</evidence>
<dbReference type="GO" id="GO:0004252">
    <property type="term" value="F:serine-type endopeptidase activity"/>
    <property type="evidence" value="ECO:0007669"/>
    <property type="project" value="UniProtKB-UniRule"/>
</dbReference>
<feature type="active site" description="Nucleophile" evidence="14">
    <location>
        <position position="155"/>
    </location>
</feature>
<reference evidence="17" key="3">
    <citation type="submission" date="2025-09" db="UniProtKB">
        <authorList>
            <consortium name="Ensembl"/>
        </authorList>
    </citation>
    <scope>IDENTIFICATION</scope>
</reference>
<keyword evidence="10 15" id="KW-0472">Membrane</keyword>
<feature type="domain" description="Peptidase S54 rhomboid" evidence="16">
    <location>
        <begin position="86"/>
        <end position="232"/>
    </location>
</feature>
<evidence type="ECO:0000256" key="7">
    <source>
        <dbReference type="ARBA" id="ARBA00022801"/>
    </source>
</evidence>
<dbReference type="Proteomes" id="UP000007875">
    <property type="component" value="Unassembled WGS sequence"/>
</dbReference>
<dbReference type="GeneTree" id="ENSGT00940000159442"/>
<dbReference type="FunFam" id="1.20.1540.10:FF:000007">
    <property type="entry name" value="Rhomboid like 2"/>
    <property type="match status" value="1"/>
</dbReference>
<evidence type="ECO:0000256" key="14">
    <source>
        <dbReference type="PIRSR" id="PIRSR037470-50"/>
    </source>
</evidence>
<dbReference type="PIRSF" id="PIRSF037470">
    <property type="entry name" value="Rhomboid"/>
    <property type="match status" value="1"/>
</dbReference>
<dbReference type="PANTHER" id="PTHR45840">
    <property type="entry name" value="RHOMBOID-RELATED PROTEIN"/>
    <property type="match status" value="1"/>
</dbReference>
<dbReference type="InParanoid" id="H2YKT3"/>
<keyword evidence="6 15" id="KW-0812">Transmembrane</keyword>
<comment type="subcellular location">
    <subcellularLocation>
        <location evidence="2">Membrane</location>
        <topology evidence="2">Multi-pass membrane protein</topology>
    </subcellularLocation>
</comment>
<comment type="function">
    <text evidence="11">Involved in regulated intramembrane proteolysis and the subsequent release of functional polypeptides from their membrane anchors. Known substrate: EFNB3.</text>
</comment>
<dbReference type="GO" id="GO:0006508">
    <property type="term" value="P:proteolysis"/>
    <property type="evidence" value="ECO:0007669"/>
    <property type="project" value="UniProtKB-KW"/>
</dbReference>
<feature type="transmembrane region" description="Helical" evidence="15">
    <location>
        <begin position="148"/>
        <end position="166"/>
    </location>
</feature>
<reference evidence="18" key="1">
    <citation type="submission" date="2003-08" db="EMBL/GenBank/DDBJ databases">
        <authorList>
            <person name="Birren B."/>
            <person name="Nusbaum C."/>
            <person name="Abebe A."/>
            <person name="Abouelleil A."/>
            <person name="Adekoya E."/>
            <person name="Ait-zahra M."/>
            <person name="Allen N."/>
            <person name="Allen T."/>
            <person name="An P."/>
            <person name="Anderson M."/>
            <person name="Anderson S."/>
            <person name="Arachchi H."/>
            <person name="Armbruster J."/>
            <person name="Bachantsang P."/>
            <person name="Baldwin J."/>
            <person name="Barry A."/>
            <person name="Bayul T."/>
            <person name="Blitshsteyn B."/>
            <person name="Bloom T."/>
            <person name="Blye J."/>
            <person name="Boguslavskiy L."/>
            <person name="Borowsky M."/>
            <person name="Boukhgalter B."/>
            <person name="Brunache A."/>
            <person name="Butler J."/>
            <person name="Calixte N."/>
            <person name="Calvo S."/>
            <person name="Camarata J."/>
            <person name="Campo K."/>
            <person name="Chang J."/>
            <person name="Cheshatsang Y."/>
            <person name="Citroen M."/>
            <person name="Collymore A."/>
            <person name="Considine T."/>
            <person name="Cook A."/>
            <person name="Cooke P."/>
            <person name="Corum B."/>
            <person name="Cuomo C."/>
            <person name="David R."/>
            <person name="Dawoe T."/>
            <person name="Degray S."/>
            <person name="Dodge S."/>
            <person name="Dooley K."/>
            <person name="Dorje P."/>
            <person name="Dorjee K."/>
            <person name="Dorris L."/>
            <person name="Duffey N."/>
            <person name="Dupes A."/>
            <person name="Elkins T."/>
            <person name="Engels R."/>
            <person name="Erickson J."/>
            <person name="Farina A."/>
            <person name="Faro S."/>
            <person name="Ferreira P."/>
            <person name="Fischer H."/>
            <person name="Fitzgerald M."/>
            <person name="Foley K."/>
            <person name="Gage D."/>
            <person name="Galagan J."/>
            <person name="Gearin G."/>
            <person name="Gnerre S."/>
            <person name="Gnirke A."/>
            <person name="Goyette A."/>
            <person name="Graham J."/>
            <person name="Grandbois E."/>
            <person name="Gyaltsen K."/>
            <person name="Hafez N."/>
            <person name="Hagopian D."/>
            <person name="Hagos B."/>
            <person name="Hall J."/>
            <person name="Hatcher B."/>
            <person name="Heller A."/>
            <person name="Higgins H."/>
            <person name="Honan T."/>
            <person name="Horn A."/>
            <person name="Houde N."/>
            <person name="Hughes L."/>
            <person name="Hulme W."/>
            <person name="Husby E."/>
            <person name="Iliev I."/>
            <person name="Jaffe D."/>
            <person name="Jones C."/>
            <person name="Kamal M."/>
            <person name="Kamat A."/>
            <person name="Kamvysselis M."/>
            <person name="Karlsson E."/>
            <person name="Kells C."/>
            <person name="Kieu A."/>
            <person name="Kisner P."/>
            <person name="Kodira C."/>
            <person name="Kulbokas E."/>
            <person name="Labutti K."/>
            <person name="Lama D."/>
            <person name="Landers T."/>
            <person name="Leger J."/>
            <person name="Levine S."/>
            <person name="Lewis D."/>
            <person name="Lewis T."/>
            <person name="Lindblad-toh K."/>
            <person name="Liu X."/>
            <person name="Lokyitsang T."/>
            <person name="Lokyitsang Y."/>
            <person name="Lucien O."/>
            <person name="Lui A."/>
            <person name="Ma L.J."/>
            <person name="Mabbitt R."/>
            <person name="Macdonald J."/>
            <person name="Maclean C."/>
            <person name="Major J."/>
            <person name="Manning J."/>
            <person name="Marabella R."/>
            <person name="Maru K."/>
            <person name="Matthews C."/>
            <person name="Mauceli E."/>
            <person name="Mccarthy M."/>
            <person name="Mcdonough S."/>
            <person name="Mcghee T."/>
            <person name="Meldrim J."/>
            <person name="Meneus L."/>
            <person name="Mesirov J."/>
            <person name="Mihalev A."/>
            <person name="Mihova T."/>
            <person name="Mikkelsen T."/>
            <person name="Mlenga V."/>
            <person name="Moru K."/>
            <person name="Mozes J."/>
            <person name="Mulrain L."/>
            <person name="Munson G."/>
            <person name="Naylor J."/>
            <person name="Newes C."/>
            <person name="Nguyen C."/>
            <person name="Nguyen N."/>
            <person name="Nguyen T."/>
            <person name="Nicol R."/>
            <person name="Nielsen C."/>
            <person name="Nizzari M."/>
            <person name="Norbu C."/>
            <person name="Norbu N."/>
            <person name="O'donnell P."/>
            <person name="Okoawo O."/>
            <person name="O'leary S."/>
            <person name="Omotosho B."/>
            <person name="O'neill K."/>
            <person name="Osman S."/>
            <person name="Parker S."/>
            <person name="Perrin D."/>
            <person name="Phunkhang P."/>
            <person name="Piqani B."/>
            <person name="Purcell S."/>
            <person name="Rachupka T."/>
            <person name="Ramasamy U."/>
            <person name="Rameau R."/>
            <person name="Ray V."/>
            <person name="Raymond C."/>
            <person name="Retta R."/>
            <person name="Richardson S."/>
            <person name="Rise C."/>
            <person name="Rodriguez J."/>
            <person name="Rogers J."/>
            <person name="Rogov P."/>
            <person name="Rutman M."/>
            <person name="Schupbach R."/>
            <person name="Seaman C."/>
            <person name="Settipalli S."/>
            <person name="Sharpe T."/>
            <person name="Sheridan J."/>
            <person name="Sherpa N."/>
            <person name="Shi J."/>
            <person name="Smirnov S."/>
            <person name="Smith C."/>
            <person name="Sougnez C."/>
            <person name="Spencer B."/>
            <person name="Stalker J."/>
            <person name="Stange-thomann N."/>
            <person name="Stavropoulos S."/>
            <person name="Stetson K."/>
            <person name="Stone C."/>
            <person name="Stone S."/>
            <person name="Stubbs M."/>
            <person name="Talamas J."/>
            <person name="Tchuinga P."/>
            <person name="Tenzing P."/>
            <person name="Tesfaye S."/>
            <person name="Theodore J."/>
            <person name="Thoulutsang Y."/>
            <person name="Topham K."/>
            <person name="Towey S."/>
            <person name="Tsamla T."/>
            <person name="Tsomo N."/>
            <person name="Vallee D."/>
            <person name="Vassiliev H."/>
            <person name="Venkataraman V."/>
            <person name="Vinson J."/>
            <person name="Vo A."/>
            <person name="Wade C."/>
            <person name="Wang S."/>
            <person name="Wangchuk T."/>
            <person name="Wangdi T."/>
            <person name="Whittaker C."/>
            <person name="Wilkinson J."/>
            <person name="Wu Y."/>
            <person name="Wyman D."/>
            <person name="Yadav S."/>
            <person name="Yang S."/>
            <person name="Yang X."/>
            <person name="Yeager S."/>
            <person name="Yee E."/>
            <person name="Young G."/>
            <person name="Zainoun J."/>
            <person name="Zembeck L."/>
            <person name="Zimmer A."/>
            <person name="Zody M."/>
            <person name="Lander E."/>
        </authorList>
    </citation>
    <scope>NUCLEOTIDE SEQUENCE [LARGE SCALE GENOMIC DNA]</scope>
</reference>
<dbReference type="Ensembl" id="ENSCSAVT00000006010.1">
    <property type="protein sequence ID" value="ENSCSAVP00000005935.1"/>
    <property type="gene ID" value="ENSCSAVG00000003539.1"/>
</dbReference>
<dbReference type="InterPro" id="IPR017213">
    <property type="entry name" value="Peptidase_S54_rhomboid_met"/>
</dbReference>
<sequence length="271" mass="29822">KFNKGLANLVLTNDDEKLLYLKEYNCNPPPLFMLLFTTIVLIALILHPSQLVVFIYYGFKAEQKQWITISSGLTKSPLIYDPGNREEVWRFVSYMFLHAGIEHILGNVVLQLMFGVPLEMVHKSLRVGIVYMSGVLAGSLASSIFDPFVYLVGASGGVYALLGGYLSNVVANWSRMAFNGLHLVLVLVIVIVDLSFSIYRRVVVVPGGPPPVSLVAHLAGGLAGITIGYVVFSDYKKNMIKDVRCWICLAAYICACAFAVFFNLFLSPAGT</sequence>
<evidence type="ECO:0000256" key="3">
    <source>
        <dbReference type="ARBA" id="ARBA00009045"/>
    </source>
</evidence>
<evidence type="ECO:0000313" key="18">
    <source>
        <dbReference type="Proteomes" id="UP000007875"/>
    </source>
</evidence>
<dbReference type="InterPro" id="IPR051739">
    <property type="entry name" value="Rhomboid_IM_Serine_Proteases"/>
</dbReference>
<feature type="transmembrane region" description="Helical" evidence="15">
    <location>
        <begin position="125"/>
        <end position="142"/>
    </location>
</feature>
<feature type="transmembrane region" description="Helical" evidence="15">
    <location>
        <begin position="178"/>
        <end position="199"/>
    </location>
</feature>
<dbReference type="PANTHER" id="PTHR45840:SF6">
    <property type="entry name" value="RHOMBOID-RELATED PROTEIN 2"/>
    <property type="match status" value="1"/>
</dbReference>
<dbReference type="STRING" id="51511.ENSCSAVP00000005935"/>
<dbReference type="InterPro" id="IPR035952">
    <property type="entry name" value="Rhomboid-like_sf"/>
</dbReference>
<name>H2YKT3_CIOSA</name>
<evidence type="ECO:0000256" key="8">
    <source>
        <dbReference type="ARBA" id="ARBA00022825"/>
    </source>
</evidence>
<dbReference type="OMA" id="VCCDQLM"/>
<evidence type="ECO:0000259" key="16">
    <source>
        <dbReference type="Pfam" id="PF01694"/>
    </source>
</evidence>
<evidence type="ECO:0000256" key="5">
    <source>
        <dbReference type="ARBA" id="ARBA00022670"/>
    </source>
</evidence>
<comment type="similarity">
    <text evidence="3 13">Belongs to the peptidase S54 family.</text>
</comment>
<dbReference type="AlphaFoldDB" id="H2YKT3"/>
<evidence type="ECO:0000256" key="4">
    <source>
        <dbReference type="ARBA" id="ARBA00013039"/>
    </source>
</evidence>
<keyword evidence="9 15" id="KW-1133">Transmembrane helix</keyword>
<evidence type="ECO:0000256" key="11">
    <source>
        <dbReference type="ARBA" id="ARBA00058540"/>
    </source>
</evidence>
<comment type="catalytic activity">
    <reaction evidence="1">
        <text>Cleaves type-1 transmembrane domains using a catalytic dyad composed of serine and histidine that are contributed by different transmembrane domains.</text>
        <dbReference type="EC" id="3.4.21.105"/>
    </reaction>
</comment>
<dbReference type="Pfam" id="PF01694">
    <property type="entry name" value="Rhomboid"/>
    <property type="match status" value="1"/>
</dbReference>
<dbReference type="eggNOG" id="KOG2289">
    <property type="taxonomic scope" value="Eukaryota"/>
</dbReference>
<reference evidence="17" key="2">
    <citation type="submission" date="2025-08" db="UniProtKB">
        <authorList>
            <consortium name="Ensembl"/>
        </authorList>
    </citation>
    <scope>IDENTIFICATION</scope>
</reference>
<feature type="active site" evidence="14">
    <location>
        <position position="217"/>
    </location>
</feature>
<dbReference type="SUPFAM" id="SSF144091">
    <property type="entry name" value="Rhomboid-like"/>
    <property type="match status" value="1"/>
</dbReference>
<feature type="transmembrane region" description="Helical" evidence="15">
    <location>
        <begin position="244"/>
        <end position="266"/>
    </location>
</feature>
<proteinExistence type="inferred from homology"/>
<dbReference type="GO" id="GO:0016020">
    <property type="term" value="C:membrane"/>
    <property type="evidence" value="ECO:0007669"/>
    <property type="project" value="UniProtKB-SubCell"/>
</dbReference>
<protein>
    <recommendedName>
        <fullName evidence="12">Rhomboid-related protein 2</fullName>
        <ecNumber evidence="4">3.4.21.105</ecNumber>
    </recommendedName>
</protein>
<evidence type="ECO:0000256" key="13">
    <source>
        <dbReference type="PIRNR" id="PIRNR037470"/>
    </source>
</evidence>
<feature type="transmembrane region" description="Helical" evidence="15">
    <location>
        <begin position="31"/>
        <end position="57"/>
    </location>
</feature>
<accession>H2YKT3</accession>
<evidence type="ECO:0000256" key="10">
    <source>
        <dbReference type="ARBA" id="ARBA00023136"/>
    </source>
</evidence>
<dbReference type="EC" id="3.4.21.105" evidence="4"/>
<dbReference type="HOGENOM" id="CLU_048023_0_2_1"/>
<evidence type="ECO:0000256" key="1">
    <source>
        <dbReference type="ARBA" id="ARBA00000156"/>
    </source>
</evidence>
<keyword evidence="8" id="KW-0720">Serine protease</keyword>
<evidence type="ECO:0000256" key="2">
    <source>
        <dbReference type="ARBA" id="ARBA00004141"/>
    </source>
</evidence>
<evidence type="ECO:0000313" key="17">
    <source>
        <dbReference type="Ensembl" id="ENSCSAVP00000005935.1"/>
    </source>
</evidence>
<keyword evidence="7" id="KW-0378">Hydrolase</keyword>
<evidence type="ECO:0000256" key="6">
    <source>
        <dbReference type="ARBA" id="ARBA00022692"/>
    </source>
</evidence>
<keyword evidence="18" id="KW-1185">Reference proteome</keyword>
<evidence type="ECO:0000256" key="9">
    <source>
        <dbReference type="ARBA" id="ARBA00022989"/>
    </source>
</evidence>
<organism evidence="17 18">
    <name type="scientific">Ciona savignyi</name>
    <name type="common">Pacific transparent sea squirt</name>
    <dbReference type="NCBI Taxonomy" id="51511"/>
    <lineage>
        <taxon>Eukaryota</taxon>
        <taxon>Metazoa</taxon>
        <taxon>Chordata</taxon>
        <taxon>Tunicata</taxon>
        <taxon>Ascidiacea</taxon>
        <taxon>Phlebobranchia</taxon>
        <taxon>Cionidae</taxon>
        <taxon>Ciona</taxon>
    </lineage>
</organism>